<dbReference type="Proteomes" id="UP000305196">
    <property type="component" value="Unassembled WGS sequence"/>
</dbReference>
<dbReference type="VEuPathDB" id="PlasmoDB:PVPAM_040039800"/>
<dbReference type="VEuPathDB" id="PlasmoDB:PVP01_0002920"/>
<name>A0A1G4EFK6_PLAVI</name>
<proteinExistence type="predicted"/>
<dbReference type="Pfam" id="PF05795">
    <property type="entry name" value="Plasmodium_Vir"/>
    <property type="match status" value="1"/>
</dbReference>
<organism evidence="2 3">
    <name type="scientific">Plasmodium vivax</name>
    <name type="common">malaria parasite P. vivax</name>
    <dbReference type="NCBI Taxonomy" id="5855"/>
    <lineage>
        <taxon>Eukaryota</taxon>
        <taxon>Sar</taxon>
        <taxon>Alveolata</taxon>
        <taxon>Apicomplexa</taxon>
        <taxon>Aconoidasida</taxon>
        <taxon>Haemosporida</taxon>
        <taxon>Plasmodiidae</taxon>
        <taxon>Plasmodium</taxon>
        <taxon>Plasmodium (Plasmodium)</taxon>
    </lineage>
</organism>
<dbReference type="AlphaFoldDB" id="A0A1G4EFK6"/>
<sequence length="237" mass="27913">MDLQSQIVYKEIEKDHPDLSHYNRICSKKLDRTNNEQVKEICKKSLRFIEKSPLWNTLNTSYDICLQVNYWIYSKLASILGSENTENIEITFGSFQWAGDDIMNTPEKIPYNERCKPDFKIFEEKDWDKRKQLYEYHVDYNYLLPMAQGYDDNCEYYKKIIEIIPLYKYFEGECSPGKSNCPDFYKQYKTYNPEKLLSNLKCYNKIEVEGSPKTVAPTEGDTSQTERPTRAGDPGLA</sequence>
<feature type="region of interest" description="Disordered" evidence="1">
    <location>
        <begin position="212"/>
        <end position="237"/>
    </location>
</feature>
<evidence type="ECO:0000313" key="3">
    <source>
        <dbReference type="Proteomes" id="UP000305196"/>
    </source>
</evidence>
<protein>
    <submittedName>
        <fullName evidence="2">Vir protein, putative</fullName>
    </submittedName>
</protein>
<evidence type="ECO:0000256" key="1">
    <source>
        <dbReference type="SAM" id="MobiDB-lite"/>
    </source>
</evidence>
<dbReference type="InterPro" id="IPR008780">
    <property type="entry name" value="Plasmodium_Vir"/>
</dbReference>
<evidence type="ECO:0000313" key="2">
    <source>
        <dbReference type="EMBL" id="SCA82101.1"/>
    </source>
</evidence>
<dbReference type="VEuPathDB" id="PlasmoDB:PVX_072690"/>
<dbReference type="EMBL" id="FLYI01000486">
    <property type="protein sequence ID" value="SCA82101.1"/>
    <property type="molecule type" value="Genomic_DNA"/>
</dbReference>
<reference evidence="2 3" key="1">
    <citation type="submission" date="2016-07" db="EMBL/GenBank/DDBJ databases">
        <authorList>
            <consortium name="Pathogen Informatics"/>
        </authorList>
    </citation>
    <scope>NUCLEOTIDE SEQUENCE [LARGE SCALE GENOMIC DNA]</scope>
</reference>
<gene>
    <name evidence="2" type="ORF">PVC01_000104600</name>
</gene>
<accession>A0A1G4EFK6</accession>